<dbReference type="PROSITE" id="PS00041">
    <property type="entry name" value="HTH_ARAC_FAMILY_1"/>
    <property type="match status" value="1"/>
</dbReference>
<accession>A0ABX2KJ95</accession>
<evidence type="ECO:0000256" key="3">
    <source>
        <dbReference type="ARBA" id="ARBA00023163"/>
    </source>
</evidence>
<name>A0ABX2KJ95_9PROT</name>
<dbReference type="InterPro" id="IPR050204">
    <property type="entry name" value="AraC_XylS_family_regulators"/>
</dbReference>
<dbReference type="RefSeq" id="WP_174472405.1">
    <property type="nucleotide sequence ID" value="NZ_JAGINN010000014.1"/>
</dbReference>
<comment type="caution">
    <text evidence="5">The sequence shown here is derived from an EMBL/GenBank/DDBJ whole genome shotgun (WGS) entry which is preliminary data.</text>
</comment>
<protein>
    <submittedName>
        <fullName evidence="5">Helix-turn-helix domain-containing protein</fullName>
    </submittedName>
</protein>
<organism evidence="5 6">
    <name type="scientific">Azospirillum melinis</name>
    <dbReference type="NCBI Taxonomy" id="328839"/>
    <lineage>
        <taxon>Bacteria</taxon>
        <taxon>Pseudomonadati</taxon>
        <taxon>Pseudomonadota</taxon>
        <taxon>Alphaproteobacteria</taxon>
        <taxon>Rhodospirillales</taxon>
        <taxon>Azospirillaceae</taxon>
        <taxon>Azospirillum</taxon>
    </lineage>
</organism>
<keyword evidence="3" id="KW-0804">Transcription</keyword>
<evidence type="ECO:0000256" key="2">
    <source>
        <dbReference type="ARBA" id="ARBA00023125"/>
    </source>
</evidence>
<dbReference type="InterPro" id="IPR018062">
    <property type="entry name" value="HTH_AraC-typ_CS"/>
</dbReference>
<proteinExistence type="predicted"/>
<evidence type="ECO:0000313" key="5">
    <source>
        <dbReference type="EMBL" id="NUB01334.1"/>
    </source>
</evidence>
<evidence type="ECO:0000313" key="6">
    <source>
        <dbReference type="Proteomes" id="UP000605086"/>
    </source>
</evidence>
<dbReference type="InterPro" id="IPR009057">
    <property type="entry name" value="Homeodomain-like_sf"/>
</dbReference>
<keyword evidence="6" id="KW-1185">Reference proteome</keyword>
<feature type="domain" description="HTH araC/xylS-type" evidence="4">
    <location>
        <begin position="207"/>
        <end position="308"/>
    </location>
</feature>
<dbReference type="Gene3D" id="1.10.10.60">
    <property type="entry name" value="Homeodomain-like"/>
    <property type="match status" value="1"/>
</dbReference>
<dbReference type="Pfam" id="PF12833">
    <property type="entry name" value="HTH_18"/>
    <property type="match status" value="1"/>
</dbReference>
<gene>
    <name evidence="5" type="ORF">GBZ48_18900</name>
</gene>
<dbReference type="Proteomes" id="UP000605086">
    <property type="component" value="Unassembled WGS sequence"/>
</dbReference>
<dbReference type="PANTHER" id="PTHR46796:SF12">
    <property type="entry name" value="HTH-TYPE DNA-BINDING TRANSCRIPTIONAL ACTIVATOR EUTR"/>
    <property type="match status" value="1"/>
</dbReference>
<dbReference type="SUPFAM" id="SSF46689">
    <property type="entry name" value="Homeodomain-like"/>
    <property type="match status" value="2"/>
</dbReference>
<dbReference type="InterPro" id="IPR018060">
    <property type="entry name" value="HTH_AraC"/>
</dbReference>
<reference evidence="5 6" key="1">
    <citation type="submission" date="2019-10" db="EMBL/GenBank/DDBJ databases">
        <title>Genome sequence of Azospirillum melinis.</title>
        <authorList>
            <person name="Ambrosini A."/>
            <person name="Sant'Anna F.H."/>
            <person name="Cassan F.D."/>
            <person name="Souza E.M."/>
            <person name="Passaglia L.M.P."/>
        </authorList>
    </citation>
    <scope>NUCLEOTIDE SEQUENCE [LARGE SCALE GENOMIC DNA]</scope>
    <source>
        <strain evidence="5 6">TMCY0552</strain>
    </source>
</reference>
<dbReference type="EMBL" id="WHOS01000024">
    <property type="protein sequence ID" value="NUB01334.1"/>
    <property type="molecule type" value="Genomic_DNA"/>
</dbReference>
<dbReference type="SMART" id="SM00342">
    <property type="entry name" value="HTH_ARAC"/>
    <property type="match status" value="1"/>
</dbReference>
<keyword evidence="2" id="KW-0238">DNA-binding</keyword>
<evidence type="ECO:0000256" key="1">
    <source>
        <dbReference type="ARBA" id="ARBA00023015"/>
    </source>
</evidence>
<sequence length="313" mass="34553">MVEPKTLRLDTDIAEDVWEQEKALVGWTQHYRQLQPGRFLGRLKEVVAPGISVFREDTNLRLHQHTAPPPDTLVVAVPLPGSAPARLDGRPVGENEVLLLRGGTLSEFLCNGPMSVLALAIDRRRAEQLRVTVPDAAEVPASCFSYARAGELRAVLQCVLAASPVLLEQSEVLLPLLDQCVSVVEAGIMQAVRPPTVGHSQRQKFVRQFRDHVEAHPDDRLSVAQVAQAIGVTTRMLEYSFADVMGVSPKDYLKMVRLNAARRALRVADPRTATVAEIAMDHGFWHLGRFSAYYSEMFGEKPSDTLRANASFG</sequence>
<dbReference type="PANTHER" id="PTHR46796">
    <property type="entry name" value="HTH-TYPE TRANSCRIPTIONAL ACTIVATOR RHAS-RELATED"/>
    <property type="match status" value="1"/>
</dbReference>
<dbReference type="PROSITE" id="PS01124">
    <property type="entry name" value="HTH_ARAC_FAMILY_2"/>
    <property type="match status" value="1"/>
</dbReference>
<keyword evidence="1" id="KW-0805">Transcription regulation</keyword>
<evidence type="ECO:0000259" key="4">
    <source>
        <dbReference type="PROSITE" id="PS01124"/>
    </source>
</evidence>